<dbReference type="SUPFAM" id="SSF54593">
    <property type="entry name" value="Glyoxalase/Bleomycin resistance protein/Dihydroxybiphenyl dioxygenase"/>
    <property type="match status" value="1"/>
</dbReference>
<dbReference type="AlphaFoldDB" id="A0AA41WIX7"/>
<dbReference type="InterPro" id="IPR037523">
    <property type="entry name" value="VOC_core"/>
</dbReference>
<evidence type="ECO:0000313" key="3">
    <source>
        <dbReference type="Proteomes" id="UP001165306"/>
    </source>
</evidence>
<evidence type="ECO:0000259" key="1">
    <source>
        <dbReference type="PROSITE" id="PS51819"/>
    </source>
</evidence>
<feature type="domain" description="VOC" evidence="1">
    <location>
        <begin position="4"/>
        <end position="124"/>
    </location>
</feature>
<keyword evidence="3" id="KW-1185">Reference proteome</keyword>
<dbReference type="EMBL" id="JAMSLR010000012">
    <property type="protein sequence ID" value="MCM8750216.1"/>
    <property type="molecule type" value="Genomic_DNA"/>
</dbReference>
<dbReference type="Pfam" id="PF00903">
    <property type="entry name" value="Glyoxalase"/>
    <property type="match status" value="1"/>
</dbReference>
<protein>
    <submittedName>
        <fullName evidence="2">VOC family protein</fullName>
    </submittedName>
</protein>
<sequence length="126" mass="14562">MSLGVRSVGIYMGDQDRAKEFWTQVMGFDLLQDTPMGSGPDAPRWIEVAPPDRRVILVLYTPEDQRDRIGTFSNVLFECDDIQWAYQELVARGVEFPDPPRQEFWGWWAMFRDPDGNTYGLGQRGE</sequence>
<dbReference type="Gene3D" id="3.10.180.10">
    <property type="entry name" value="2,3-Dihydroxybiphenyl 1,2-Dioxygenase, domain 1"/>
    <property type="match status" value="1"/>
</dbReference>
<dbReference type="RefSeq" id="WP_284058004.1">
    <property type="nucleotide sequence ID" value="NZ_JAMSLR010000012.1"/>
</dbReference>
<dbReference type="PROSITE" id="PS51819">
    <property type="entry name" value="VOC"/>
    <property type="match status" value="1"/>
</dbReference>
<reference evidence="2" key="1">
    <citation type="submission" date="2022-06" db="EMBL/GenBank/DDBJ databases">
        <title>CFH 74404 Thermomicrobiaceae sp.</title>
        <authorList>
            <person name="Ming H."/>
            <person name="Li W.-J."/>
            <person name="Zhao Z."/>
        </authorList>
    </citation>
    <scope>NUCLEOTIDE SEQUENCE</scope>
    <source>
        <strain evidence="2">CFH 74404</strain>
    </source>
</reference>
<dbReference type="InterPro" id="IPR004360">
    <property type="entry name" value="Glyas_Fos-R_dOase_dom"/>
</dbReference>
<organism evidence="2 3">
    <name type="scientific">Thermalbibacter longus</name>
    <dbReference type="NCBI Taxonomy" id="2951981"/>
    <lineage>
        <taxon>Bacteria</taxon>
        <taxon>Pseudomonadati</taxon>
        <taxon>Thermomicrobiota</taxon>
        <taxon>Thermomicrobia</taxon>
        <taxon>Thermomicrobiales</taxon>
        <taxon>Thermomicrobiaceae</taxon>
        <taxon>Thermalbibacter</taxon>
    </lineage>
</organism>
<dbReference type="Proteomes" id="UP001165306">
    <property type="component" value="Unassembled WGS sequence"/>
</dbReference>
<proteinExistence type="predicted"/>
<dbReference type="PANTHER" id="PTHR36437">
    <property type="entry name" value="GLYOXALASE/BLEOMYCIN RESISTANCE PROTEIN/DIOXYGENASE"/>
    <property type="match status" value="1"/>
</dbReference>
<dbReference type="PANTHER" id="PTHR36437:SF2">
    <property type="entry name" value="GLYOXALASE_BLEOMYCIN RESISTANCE PROTEIN_DIOXYGENASE"/>
    <property type="match status" value="1"/>
</dbReference>
<dbReference type="InterPro" id="IPR029068">
    <property type="entry name" value="Glyas_Bleomycin-R_OHBP_Dase"/>
</dbReference>
<evidence type="ECO:0000313" key="2">
    <source>
        <dbReference type="EMBL" id="MCM8750216.1"/>
    </source>
</evidence>
<accession>A0AA41WIX7</accession>
<gene>
    <name evidence="2" type="ORF">NET02_13770</name>
</gene>
<comment type="caution">
    <text evidence="2">The sequence shown here is derived from an EMBL/GenBank/DDBJ whole genome shotgun (WGS) entry which is preliminary data.</text>
</comment>
<name>A0AA41WIX7_9BACT</name>